<evidence type="ECO:0000313" key="4">
    <source>
        <dbReference type="Proteomes" id="UP001589854"/>
    </source>
</evidence>
<evidence type="ECO:0000256" key="1">
    <source>
        <dbReference type="SAM" id="Phobius"/>
    </source>
</evidence>
<keyword evidence="1" id="KW-1133">Transmembrane helix</keyword>
<organism evidence="3 4">
    <name type="scientific">Metabacillus herbersteinensis</name>
    <dbReference type="NCBI Taxonomy" id="283816"/>
    <lineage>
        <taxon>Bacteria</taxon>
        <taxon>Bacillati</taxon>
        <taxon>Bacillota</taxon>
        <taxon>Bacilli</taxon>
        <taxon>Bacillales</taxon>
        <taxon>Bacillaceae</taxon>
        <taxon>Metabacillus</taxon>
    </lineage>
</organism>
<accession>A0ABV6GC48</accession>
<dbReference type="Gene3D" id="2.40.50.140">
    <property type="entry name" value="Nucleic acid-binding proteins"/>
    <property type="match status" value="1"/>
</dbReference>
<dbReference type="Pfam" id="PF25842">
    <property type="entry name" value="NfeD_TM"/>
    <property type="match status" value="1"/>
</dbReference>
<dbReference type="RefSeq" id="WP_378931893.1">
    <property type="nucleotide sequence ID" value="NZ_JBHLVO010000003.1"/>
</dbReference>
<feature type="domain" description="Membrane protein NfeD2 N-terminal transmembrane" evidence="2">
    <location>
        <begin position="1"/>
        <end position="101"/>
    </location>
</feature>
<proteinExistence type="predicted"/>
<feature type="transmembrane region" description="Helical" evidence="1">
    <location>
        <begin position="68"/>
        <end position="94"/>
    </location>
</feature>
<sequence length="175" mass="18936">MELFGLPLETIYLYTLIISGSLTFLYILFGDIFEGIFGGSEFVNPTLALSFLTIFSASAYLLEFITSFNSLLIILIAVVGSLVLVTLLNVFVLIPLLSAEESLAYTESDLIGRIGRVITSIPVDGFGEVLIDSNSGAIAKPAASLGNQPIGYDERVLVLDIKNGVLYVELFENLD</sequence>
<evidence type="ECO:0000313" key="3">
    <source>
        <dbReference type="EMBL" id="MFC0271154.1"/>
    </source>
</evidence>
<name>A0ABV6GC48_9BACI</name>
<comment type="caution">
    <text evidence="3">The sequence shown here is derived from an EMBL/GenBank/DDBJ whole genome shotgun (WGS) entry which is preliminary data.</text>
</comment>
<protein>
    <submittedName>
        <fullName evidence="3">NfeD family protein</fullName>
    </submittedName>
</protein>
<reference evidence="3 4" key="1">
    <citation type="submission" date="2024-09" db="EMBL/GenBank/DDBJ databases">
        <authorList>
            <person name="Sun Q."/>
            <person name="Mori K."/>
        </authorList>
    </citation>
    <scope>NUCLEOTIDE SEQUENCE [LARGE SCALE GENOMIC DNA]</scope>
    <source>
        <strain evidence="3 4">CCM 7228</strain>
    </source>
</reference>
<dbReference type="EMBL" id="JBHLVO010000003">
    <property type="protein sequence ID" value="MFC0271154.1"/>
    <property type="molecule type" value="Genomic_DNA"/>
</dbReference>
<dbReference type="Proteomes" id="UP001589854">
    <property type="component" value="Unassembled WGS sequence"/>
</dbReference>
<evidence type="ECO:0000259" key="2">
    <source>
        <dbReference type="Pfam" id="PF25842"/>
    </source>
</evidence>
<dbReference type="InterPro" id="IPR058653">
    <property type="entry name" value="NfeD2_TM"/>
</dbReference>
<dbReference type="InterPro" id="IPR012340">
    <property type="entry name" value="NA-bd_OB-fold"/>
</dbReference>
<keyword evidence="1" id="KW-0472">Membrane</keyword>
<gene>
    <name evidence="3" type="ORF">ACFFIX_06775</name>
</gene>
<feature type="transmembrane region" description="Helical" evidence="1">
    <location>
        <begin position="42"/>
        <end position="62"/>
    </location>
</feature>
<keyword evidence="4" id="KW-1185">Reference proteome</keyword>
<keyword evidence="1" id="KW-0812">Transmembrane</keyword>
<feature type="transmembrane region" description="Helical" evidence="1">
    <location>
        <begin position="12"/>
        <end position="30"/>
    </location>
</feature>